<evidence type="ECO:0008006" key="4">
    <source>
        <dbReference type="Google" id="ProtNLM"/>
    </source>
</evidence>
<proteinExistence type="predicted"/>
<dbReference type="InterPro" id="IPR006311">
    <property type="entry name" value="TAT_signal"/>
</dbReference>
<feature type="signal peptide" evidence="1">
    <location>
        <begin position="1"/>
        <end position="27"/>
    </location>
</feature>
<dbReference type="PROSITE" id="PS51318">
    <property type="entry name" value="TAT"/>
    <property type="match status" value="1"/>
</dbReference>
<gene>
    <name evidence="2" type="ORF">MB27_34610</name>
</gene>
<dbReference type="AlphaFoldDB" id="A0A0A6UE80"/>
<dbReference type="GO" id="GO:0030246">
    <property type="term" value="F:carbohydrate binding"/>
    <property type="evidence" value="ECO:0007669"/>
    <property type="project" value="InterPro"/>
</dbReference>
<dbReference type="OrthoDB" id="3291149at2"/>
<keyword evidence="3" id="KW-1185">Reference proteome</keyword>
<feature type="chain" id="PRO_5038551712" description="Alpha-amylase" evidence="1">
    <location>
        <begin position="28"/>
        <end position="325"/>
    </location>
</feature>
<dbReference type="RefSeq" id="WP_043531923.1">
    <property type="nucleotide sequence ID" value="NZ_BAABKU010000044.1"/>
</dbReference>
<evidence type="ECO:0000313" key="2">
    <source>
        <dbReference type="EMBL" id="KHD73368.1"/>
    </source>
</evidence>
<dbReference type="SUPFAM" id="SSF49452">
    <property type="entry name" value="Starch-binding domain-like"/>
    <property type="match status" value="1"/>
</dbReference>
<dbReference type="InterPro" id="IPR013784">
    <property type="entry name" value="Carb-bd-like_fold"/>
</dbReference>
<reference evidence="2 3" key="1">
    <citation type="submission" date="2014-10" db="EMBL/GenBank/DDBJ databases">
        <title>Draft genome sequence of Actinoplanes utahensis NRRL 12052.</title>
        <authorList>
            <person name="Velasco-Bucheli B."/>
            <person name="del Cerro C."/>
            <person name="Hormigo D."/>
            <person name="Garcia J.L."/>
            <person name="Acebal C."/>
            <person name="Arroyo M."/>
            <person name="de la Mata I."/>
        </authorList>
    </citation>
    <scope>NUCLEOTIDE SEQUENCE [LARGE SCALE GENOMIC DNA]</scope>
    <source>
        <strain evidence="2 3">NRRL 12052</strain>
    </source>
</reference>
<dbReference type="EMBL" id="JRTT01000131">
    <property type="protein sequence ID" value="KHD73368.1"/>
    <property type="molecule type" value="Genomic_DNA"/>
</dbReference>
<keyword evidence="1" id="KW-0732">Signal</keyword>
<dbReference type="Gene3D" id="2.60.40.1120">
    <property type="entry name" value="Carboxypeptidase-like, regulatory domain"/>
    <property type="match status" value="3"/>
</dbReference>
<evidence type="ECO:0000256" key="1">
    <source>
        <dbReference type="SAM" id="SignalP"/>
    </source>
</evidence>
<comment type="caution">
    <text evidence="2">The sequence shown here is derived from an EMBL/GenBank/DDBJ whole genome shotgun (WGS) entry which is preliminary data.</text>
</comment>
<evidence type="ECO:0000313" key="3">
    <source>
        <dbReference type="Proteomes" id="UP000054537"/>
    </source>
</evidence>
<accession>A0A0A6UE80</accession>
<dbReference type="SUPFAM" id="SSF49464">
    <property type="entry name" value="Carboxypeptidase regulatory domain-like"/>
    <property type="match status" value="2"/>
</dbReference>
<dbReference type="Proteomes" id="UP000054537">
    <property type="component" value="Unassembled WGS sequence"/>
</dbReference>
<organism evidence="2 3">
    <name type="scientific">Actinoplanes utahensis</name>
    <dbReference type="NCBI Taxonomy" id="1869"/>
    <lineage>
        <taxon>Bacteria</taxon>
        <taxon>Bacillati</taxon>
        <taxon>Actinomycetota</taxon>
        <taxon>Actinomycetes</taxon>
        <taxon>Micromonosporales</taxon>
        <taxon>Micromonosporaceae</taxon>
        <taxon>Actinoplanes</taxon>
    </lineage>
</organism>
<dbReference type="Pfam" id="PF13620">
    <property type="entry name" value="CarboxypepD_reg"/>
    <property type="match status" value="3"/>
</dbReference>
<dbReference type="InterPro" id="IPR008969">
    <property type="entry name" value="CarboxyPept-like_regulatory"/>
</dbReference>
<protein>
    <recommendedName>
        <fullName evidence="4">Alpha-amylase</fullName>
    </recommendedName>
</protein>
<sequence>MQNSRMTRRIVLATALAGMTAATTAVAGPAFAADPAGSLSGVVRDGRGAVVADATVSVFLDGRIDPSQERSVDADGRFRLTGLEPGAYRLQIGLGGWSEWAPGRISDVSQAKVYQVRANRDTNATSTVTTAGTIAGRLLGPDGAPLANAPVTATNVDTANPRATVTAADGTYRIKVKPNATFTVDYTVGVVNQYVPHTFDPAEATRFFVRPGQTLRVNDRAVAAAGITGRVTDAAGAPAAGVYVTVINVDTTVGHYRTTDENGAYDLTGTLAPGRYKVQFTTADGATQYAPQQPDFASAATYTVTSGQTAVVDDQLLATPAPATN</sequence>
<name>A0A0A6UE80_ACTUT</name>
<dbReference type="STRING" id="1869.MB27_34610"/>
<dbReference type="eggNOG" id="COG4932">
    <property type="taxonomic scope" value="Bacteria"/>
</dbReference>